<keyword evidence="1" id="KW-0732">Signal</keyword>
<dbReference type="PROSITE" id="PS51257">
    <property type="entry name" value="PROKAR_LIPOPROTEIN"/>
    <property type="match status" value="1"/>
</dbReference>
<accession>A0ABT0L9W8</accession>
<name>A0ABT0L9W8_9GAMM</name>
<evidence type="ECO:0000256" key="1">
    <source>
        <dbReference type="ARBA" id="ARBA00022729"/>
    </source>
</evidence>
<sequence length="271" mass="29608">MKRLTLTIITMSFIILGCQPKDDSAQEKIIITGSSTVAPLISLIAEAYEKQHPNVYIDVQTGGSSRGIADARSGMADIGMVSRRLKSNEADLVAYTVALDGIAMIVHKDNPISSLNDQQIQAIYTDHINNWSDVGGNNQAITVIHKAAGRSTQELFLTFFKLNEKSVKADLIIGDNQHAILSVMQSRQAVAYVSIGAAQFEINNGTPIKLLPMNDIEASISMLQNHAFPIIRELNLVTFGESSLATQKFIQFSQSSMVMPIINDQFFVAAH</sequence>
<protein>
    <submittedName>
        <fullName evidence="3">Phosphate ABC transporter substrate-binding protein</fullName>
    </submittedName>
</protein>
<dbReference type="RefSeq" id="WP_248939237.1">
    <property type="nucleotide sequence ID" value="NZ_JAKIKS010000015.1"/>
</dbReference>
<proteinExistence type="predicted"/>
<dbReference type="CDD" id="cd13653">
    <property type="entry name" value="PBP2_phosphate_like_1"/>
    <property type="match status" value="1"/>
</dbReference>
<feature type="domain" description="PBP" evidence="2">
    <location>
        <begin position="23"/>
        <end position="255"/>
    </location>
</feature>
<dbReference type="PANTHER" id="PTHR30570">
    <property type="entry name" value="PERIPLASMIC PHOSPHATE BINDING COMPONENT OF PHOSPHATE ABC TRANSPORTER"/>
    <property type="match status" value="1"/>
</dbReference>
<comment type="caution">
    <text evidence="3">The sequence shown here is derived from an EMBL/GenBank/DDBJ whole genome shotgun (WGS) entry which is preliminary data.</text>
</comment>
<gene>
    <name evidence="3" type="ORF">L2764_05510</name>
</gene>
<reference evidence="3 4" key="1">
    <citation type="submission" date="2022-01" db="EMBL/GenBank/DDBJ databases">
        <title>Whole genome-based taxonomy of the Shewanellaceae.</title>
        <authorList>
            <person name="Martin-Rodriguez A.J."/>
        </authorList>
    </citation>
    <scope>NUCLEOTIDE SEQUENCE [LARGE SCALE GENOMIC DNA]</scope>
    <source>
        <strain evidence="3 4">DSM 17177</strain>
    </source>
</reference>
<keyword evidence="4" id="KW-1185">Reference proteome</keyword>
<evidence type="ECO:0000313" key="4">
    <source>
        <dbReference type="Proteomes" id="UP001203423"/>
    </source>
</evidence>
<dbReference type="SUPFAM" id="SSF53850">
    <property type="entry name" value="Periplasmic binding protein-like II"/>
    <property type="match status" value="1"/>
</dbReference>
<dbReference type="Gene3D" id="3.40.190.10">
    <property type="entry name" value="Periplasmic binding protein-like II"/>
    <property type="match status" value="2"/>
</dbReference>
<dbReference type="PANTHER" id="PTHR30570:SF1">
    <property type="entry name" value="PHOSPHATE-BINDING PROTEIN PSTS"/>
    <property type="match status" value="1"/>
</dbReference>
<dbReference type="Proteomes" id="UP001203423">
    <property type="component" value="Unassembled WGS sequence"/>
</dbReference>
<evidence type="ECO:0000259" key="2">
    <source>
        <dbReference type="Pfam" id="PF12849"/>
    </source>
</evidence>
<dbReference type="InterPro" id="IPR050811">
    <property type="entry name" value="Phosphate_ABC_transporter"/>
</dbReference>
<dbReference type="EMBL" id="JAKIKS010000015">
    <property type="protein sequence ID" value="MCL1123951.1"/>
    <property type="molecule type" value="Genomic_DNA"/>
</dbReference>
<dbReference type="InterPro" id="IPR024370">
    <property type="entry name" value="PBP_domain"/>
</dbReference>
<organism evidence="3 4">
    <name type="scientific">Shewanella surugensis</name>
    <dbReference type="NCBI Taxonomy" id="212020"/>
    <lineage>
        <taxon>Bacteria</taxon>
        <taxon>Pseudomonadati</taxon>
        <taxon>Pseudomonadota</taxon>
        <taxon>Gammaproteobacteria</taxon>
        <taxon>Alteromonadales</taxon>
        <taxon>Shewanellaceae</taxon>
        <taxon>Shewanella</taxon>
    </lineage>
</organism>
<evidence type="ECO:0000313" key="3">
    <source>
        <dbReference type="EMBL" id="MCL1123951.1"/>
    </source>
</evidence>
<dbReference type="Pfam" id="PF12849">
    <property type="entry name" value="PBP_like_2"/>
    <property type="match status" value="1"/>
</dbReference>